<dbReference type="SUPFAM" id="SSF53218">
    <property type="entry name" value="Molybdenum cofactor biosynthesis proteins"/>
    <property type="match status" value="1"/>
</dbReference>
<feature type="domain" description="MoaB/Mog" evidence="2">
    <location>
        <begin position="4"/>
        <end position="171"/>
    </location>
</feature>
<dbReference type="PIRSF" id="PIRSF006728">
    <property type="entry name" value="CinA"/>
    <property type="match status" value="1"/>
</dbReference>
<sequence>MNAEIIAVGSELLLGQIANTNAQFLSQQLAEMGTDVYRHRVVGDNASRLLDEIKEAETRADLVILTGGLGPTKDDLTKETIAQHLQLELVSHGPSLQAIEQFFVSANRVMTENNRKQALVLNGSDVFINHHGMAPGMLVTHNQTVFVLLPGPPREMKPMFQNDVVPKLLTIFGGGKPVRSRVLRFFGIGEAELESRIEELIDAQHNPTIAPLASDGEVMLRLSAKHENKKEAISMLDHTEQLINDVVGEYVYGKNDETLLLKAVSLLKEQQKTIAVAESLTAGLFASQIASVPGAGSTLLGGVVCYTNKVKHHLVGVPQDILDTHGAVSEACAIELASRIRTRLKSDIGISFTGVAGPEPLEGQPPGTVWIGLSFSDREPFAISLKLTGERNYNRIRTVKHGFFQLIRLLEKETSSS</sequence>
<name>A0ABV3Q1X6_9BACL</name>
<evidence type="ECO:0000313" key="4">
    <source>
        <dbReference type="Proteomes" id="UP001556040"/>
    </source>
</evidence>
<dbReference type="Gene3D" id="3.40.980.10">
    <property type="entry name" value="MoaB/Mog-like domain"/>
    <property type="match status" value="1"/>
</dbReference>
<dbReference type="InterPro" id="IPR036653">
    <property type="entry name" value="CinA-like_C"/>
</dbReference>
<dbReference type="EMBL" id="JBFMIA010000003">
    <property type="protein sequence ID" value="MEW9501236.1"/>
    <property type="molecule type" value="Genomic_DNA"/>
</dbReference>
<reference evidence="3 4" key="1">
    <citation type="journal article" date="1979" name="Int. J. Syst. Evol. Microbiol.">
        <title>Bacillus globisporus subsp. marinus subsp. nov.</title>
        <authorList>
            <person name="Liu H."/>
        </authorList>
    </citation>
    <scope>NUCLEOTIDE SEQUENCE [LARGE SCALE GENOMIC DNA]</scope>
    <source>
        <strain evidence="3 4">DSM 1297</strain>
    </source>
</reference>
<dbReference type="InterPro" id="IPR008135">
    <property type="entry name" value="Competence-induced_CinA"/>
</dbReference>
<dbReference type="SUPFAM" id="SSF142433">
    <property type="entry name" value="CinA-like"/>
    <property type="match status" value="1"/>
</dbReference>
<evidence type="ECO:0000259" key="2">
    <source>
        <dbReference type="SMART" id="SM00852"/>
    </source>
</evidence>
<gene>
    <name evidence="1" type="primary">cinA</name>
    <name evidence="3" type="ORF">AB1471_05420</name>
</gene>
<comment type="caution">
    <text evidence="3">The sequence shown here is derived from an EMBL/GenBank/DDBJ whole genome shotgun (WGS) entry which is preliminary data.</text>
</comment>
<dbReference type="Gene3D" id="3.90.950.20">
    <property type="entry name" value="CinA-like"/>
    <property type="match status" value="1"/>
</dbReference>
<dbReference type="NCBIfam" id="TIGR00199">
    <property type="entry name" value="PncC_domain"/>
    <property type="match status" value="1"/>
</dbReference>
<dbReference type="InterPro" id="IPR050101">
    <property type="entry name" value="CinA"/>
</dbReference>
<dbReference type="InterPro" id="IPR008136">
    <property type="entry name" value="CinA_C"/>
</dbReference>
<comment type="similarity">
    <text evidence="1">Belongs to the CinA family.</text>
</comment>
<dbReference type="HAMAP" id="MF_00226_B">
    <property type="entry name" value="CinA_B"/>
    <property type="match status" value="1"/>
</dbReference>
<dbReference type="PANTHER" id="PTHR13939">
    <property type="entry name" value="NICOTINAMIDE-NUCLEOTIDE AMIDOHYDROLASE PNCC"/>
    <property type="match status" value="1"/>
</dbReference>
<dbReference type="CDD" id="cd00885">
    <property type="entry name" value="cinA"/>
    <property type="match status" value="1"/>
</dbReference>
<dbReference type="InterPro" id="IPR041424">
    <property type="entry name" value="CinA_KH"/>
</dbReference>
<proteinExistence type="inferred from homology"/>
<evidence type="ECO:0000313" key="3">
    <source>
        <dbReference type="EMBL" id="MEW9501236.1"/>
    </source>
</evidence>
<evidence type="ECO:0000256" key="1">
    <source>
        <dbReference type="HAMAP-Rule" id="MF_00226"/>
    </source>
</evidence>
<dbReference type="NCBIfam" id="NF001813">
    <property type="entry name" value="PRK00549.1"/>
    <property type="match status" value="1"/>
</dbReference>
<dbReference type="SMART" id="SM00852">
    <property type="entry name" value="MoCF_biosynth"/>
    <property type="match status" value="1"/>
</dbReference>
<dbReference type="NCBIfam" id="TIGR00177">
    <property type="entry name" value="molyb_syn"/>
    <property type="match status" value="1"/>
</dbReference>
<keyword evidence="4" id="KW-1185">Reference proteome</keyword>
<dbReference type="RefSeq" id="WP_367778717.1">
    <property type="nucleotide sequence ID" value="NZ_JBFMIA010000003.1"/>
</dbReference>
<dbReference type="PANTHER" id="PTHR13939:SF0">
    <property type="entry name" value="NMN AMIDOHYDROLASE-LIKE PROTEIN YFAY"/>
    <property type="match status" value="1"/>
</dbReference>
<dbReference type="Pfam" id="PF18146">
    <property type="entry name" value="CinA_KH"/>
    <property type="match status" value="1"/>
</dbReference>
<organism evidence="3 4">
    <name type="scientific">Jeotgalibacillus marinus</name>
    <dbReference type="NCBI Taxonomy" id="86667"/>
    <lineage>
        <taxon>Bacteria</taxon>
        <taxon>Bacillati</taxon>
        <taxon>Bacillota</taxon>
        <taxon>Bacilli</taxon>
        <taxon>Bacillales</taxon>
        <taxon>Caryophanaceae</taxon>
        <taxon>Jeotgalibacillus</taxon>
    </lineage>
</organism>
<dbReference type="Proteomes" id="UP001556040">
    <property type="component" value="Unassembled WGS sequence"/>
</dbReference>
<dbReference type="InterPro" id="IPR036425">
    <property type="entry name" value="MoaB/Mog-like_dom_sf"/>
</dbReference>
<dbReference type="InterPro" id="IPR001453">
    <property type="entry name" value="MoaB/Mog_dom"/>
</dbReference>
<dbReference type="Pfam" id="PF00994">
    <property type="entry name" value="MoCF_biosynth"/>
    <property type="match status" value="1"/>
</dbReference>
<accession>A0ABV3Q1X6</accession>
<dbReference type="Gene3D" id="3.30.70.2860">
    <property type="match status" value="1"/>
</dbReference>
<dbReference type="Pfam" id="PF02464">
    <property type="entry name" value="CinA"/>
    <property type="match status" value="1"/>
</dbReference>
<dbReference type="NCBIfam" id="TIGR00200">
    <property type="entry name" value="cinA_nterm"/>
    <property type="match status" value="1"/>
</dbReference>
<protein>
    <recommendedName>
        <fullName evidence="1">Putative competence-damage inducible protein</fullName>
    </recommendedName>
</protein>